<keyword evidence="1" id="KW-0732">Signal</keyword>
<dbReference type="AlphaFoldDB" id="A0A1B4XIY6"/>
<proteinExistence type="predicted"/>
<dbReference type="InParanoid" id="A0A1B4XIY6"/>
<evidence type="ECO:0008006" key="4">
    <source>
        <dbReference type="Google" id="ProtNLM"/>
    </source>
</evidence>
<dbReference type="RefSeq" id="WP_096361471.1">
    <property type="nucleotide sequence ID" value="NZ_AP014879.1"/>
</dbReference>
<feature type="chain" id="PRO_5008572474" description="DUF1566 domain-containing protein" evidence="1">
    <location>
        <begin position="26"/>
        <end position="256"/>
    </location>
</feature>
<evidence type="ECO:0000313" key="2">
    <source>
        <dbReference type="EMBL" id="BAV34766.1"/>
    </source>
</evidence>
<keyword evidence="3" id="KW-1185">Reference proteome</keyword>
<accession>A0A1B4XIY6</accession>
<evidence type="ECO:0000256" key="1">
    <source>
        <dbReference type="SAM" id="SignalP"/>
    </source>
</evidence>
<gene>
    <name evidence="2" type="ORF">SCL_2489</name>
</gene>
<evidence type="ECO:0000313" key="3">
    <source>
        <dbReference type="Proteomes" id="UP000243180"/>
    </source>
</evidence>
<dbReference type="KEGG" id="slim:SCL_2489"/>
<dbReference type="EMBL" id="AP014879">
    <property type="protein sequence ID" value="BAV34766.1"/>
    <property type="molecule type" value="Genomic_DNA"/>
</dbReference>
<reference evidence="2 3" key="1">
    <citation type="submission" date="2015-05" db="EMBL/GenBank/DDBJ databases">
        <title>Complete genome sequence of a sulfur-oxidizing gammaproteobacterium strain HA5.</title>
        <authorList>
            <person name="Miura A."/>
            <person name="Kojima H."/>
            <person name="Fukui M."/>
        </authorList>
    </citation>
    <scope>NUCLEOTIDE SEQUENCE [LARGE SCALE GENOMIC DNA]</scope>
    <source>
        <strain evidence="2 3">HA5</strain>
    </source>
</reference>
<feature type="signal peptide" evidence="1">
    <location>
        <begin position="1"/>
        <end position="25"/>
    </location>
</feature>
<protein>
    <recommendedName>
        <fullName evidence="4">DUF1566 domain-containing protein</fullName>
    </recommendedName>
</protein>
<dbReference type="Proteomes" id="UP000243180">
    <property type="component" value="Chromosome"/>
</dbReference>
<name>A0A1B4XIY6_9GAMM</name>
<organism evidence="2 3">
    <name type="scientific">Sulfuricaulis limicola</name>
    <dbReference type="NCBI Taxonomy" id="1620215"/>
    <lineage>
        <taxon>Bacteria</taxon>
        <taxon>Pseudomonadati</taxon>
        <taxon>Pseudomonadota</taxon>
        <taxon>Gammaproteobacteria</taxon>
        <taxon>Acidiferrobacterales</taxon>
        <taxon>Acidiferrobacteraceae</taxon>
        <taxon>Sulfuricaulis</taxon>
    </lineage>
</organism>
<sequence>MHFHHRWAVTAIFVVALSASTIAPAASVSGQGTWETTLQARDFDGNTATIEGYYDTVLGITWLANAGYAQTSGYATYGVMNWYDATTWTANLNISGITGWRLPRVYDTGVPCTLLNRYGGGMCEFNVLTTSGSTVYSELASMYYDTLGNKALYDSSGNSPQQGWGLTNTGPFLYVSTMPYWTDTSYAPNLLDAWMFDLGDGQQAMSAKLYSNYFSWAVHSGDVGVAVSSVPVPAAAWLFGSGLIGLFGMAKRKVHV</sequence>